<accession>A0A7T8H186</accession>
<name>A0A7T8H186_CALRO</name>
<gene>
    <name evidence="2" type="ORF">FKW44_016013</name>
</gene>
<proteinExistence type="predicted"/>
<protein>
    <recommendedName>
        <fullName evidence="1">Beta-lactamase-related domain-containing protein</fullName>
    </recommendedName>
</protein>
<feature type="non-terminal residue" evidence="2">
    <location>
        <position position="308"/>
    </location>
</feature>
<feature type="domain" description="Beta-lactamase-related" evidence="1">
    <location>
        <begin position="39"/>
        <end position="218"/>
    </location>
</feature>
<reference evidence="3" key="1">
    <citation type="submission" date="2021-01" db="EMBL/GenBank/DDBJ databases">
        <title>Caligus Genome Assembly.</title>
        <authorList>
            <person name="Gallardo-Escarate C."/>
        </authorList>
    </citation>
    <scope>NUCLEOTIDE SEQUENCE [LARGE SCALE GENOMIC DNA]</scope>
</reference>
<dbReference type="SUPFAM" id="SSF56601">
    <property type="entry name" value="beta-lactamase/transpeptidase-like"/>
    <property type="match status" value="1"/>
</dbReference>
<sequence length="308" mass="35214">RVREVMTQYTIGGSVSTGYEAVQEAFEANFIKDREVNSQLCVYVSGHKVVDLWGSHKESSSYNADSLQIVFSSTKNLTSLAIAWLVDRGLLSYTDSIQQHWPQFKYKDSIKVSDVLRHESGLQKFSKSISIEDMQRSNMKESNAVGRLIEMEQQDFPRNNTRRCYHTLTRGWILNELFRRVHPQGLTIGEFFEKDLGEFVGDDVHIGYDSEECSALSRIVDCEMMGMGSLVLQSCLPSKYKKVDLGLFEFASNLFAMRKRMKDVGNNDKPDEISDESMNKPSSRISSFTLIIEKLKLLRSRVAMERVL</sequence>
<dbReference type="EMBL" id="CP045899">
    <property type="protein sequence ID" value="QQP41593.1"/>
    <property type="molecule type" value="Genomic_DNA"/>
</dbReference>
<dbReference type="PANTHER" id="PTHR43319:SF3">
    <property type="entry name" value="BETA-LACTAMASE-RELATED DOMAIN-CONTAINING PROTEIN"/>
    <property type="match status" value="1"/>
</dbReference>
<dbReference type="OrthoDB" id="5946976at2759"/>
<dbReference type="Pfam" id="PF00144">
    <property type="entry name" value="Beta-lactamase"/>
    <property type="match status" value="1"/>
</dbReference>
<dbReference type="InterPro" id="IPR012338">
    <property type="entry name" value="Beta-lactam/transpept-like"/>
</dbReference>
<dbReference type="PANTHER" id="PTHR43319">
    <property type="entry name" value="BETA-LACTAMASE-RELATED"/>
    <property type="match status" value="1"/>
</dbReference>
<dbReference type="Gene3D" id="3.40.710.10">
    <property type="entry name" value="DD-peptidase/beta-lactamase superfamily"/>
    <property type="match status" value="1"/>
</dbReference>
<dbReference type="InterPro" id="IPR001466">
    <property type="entry name" value="Beta-lactam-related"/>
</dbReference>
<dbReference type="Proteomes" id="UP000595437">
    <property type="component" value="Chromosome 10"/>
</dbReference>
<evidence type="ECO:0000313" key="2">
    <source>
        <dbReference type="EMBL" id="QQP41593.1"/>
    </source>
</evidence>
<organism evidence="2 3">
    <name type="scientific">Caligus rogercresseyi</name>
    <name type="common">Sea louse</name>
    <dbReference type="NCBI Taxonomy" id="217165"/>
    <lineage>
        <taxon>Eukaryota</taxon>
        <taxon>Metazoa</taxon>
        <taxon>Ecdysozoa</taxon>
        <taxon>Arthropoda</taxon>
        <taxon>Crustacea</taxon>
        <taxon>Multicrustacea</taxon>
        <taxon>Hexanauplia</taxon>
        <taxon>Copepoda</taxon>
        <taxon>Siphonostomatoida</taxon>
        <taxon>Caligidae</taxon>
        <taxon>Caligus</taxon>
    </lineage>
</organism>
<keyword evidence="3" id="KW-1185">Reference proteome</keyword>
<feature type="non-terminal residue" evidence="2">
    <location>
        <position position="1"/>
    </location>
</feature>
<dbReference type="AlphaFoldDB" id="A0A7T8H186"/>
<evidence type="ECO:0000259" key="1">
    <source>
        <dbReference type="Pfam" id="PF00144"/>
    </source>
</evidence>
<evidence type="ECO:0000313" key="3">
    <source>
        <dbReference type="Proteomes" id="UP000595437"/>
    </source>
</evidence>
<dbReference type="InterPro" id="IPR052907">
    <property type="entry name" value="Beta-lactamase/esterase"/>
</dbReference>